<dbReference type="PANTHER" id="PTHR23150:SF19">
    <property type="entry name" value="FORMYLGLYCINE-GENERATING ENZYME"/>
    <property type="match status" value="1"/>
</dbReference>
<dbReference type="InterPro" id="IPR005532">
    <property type="entry name" value="SUMF_dom"/>
</dbReference>
<dbReference type="RefSeq" id="WP_013628469.1">
    <property type="nucleotide sequence ID" value="NC_015174.1"/>
</dbReference>
<dbReference type="OrthoDB" id="9812426at2"/>
<dbReference type="Gene3D" id="3.90.1580.10">
    <property type="entry name" value="paralog of FGE (formylglycine-generating enzyme)"/>
    <property type="match status" value="1"/>
</dbReference>
<gene>
    <name evidence="3" type="ordered locus">Plabr_2141</name>
</gene>
<feature type="region of interest" description="Disordered" evidence="1">
    <location>
        <begin position="320"/>
        <end position="340"/>
    </location>
</feature>
<dbReference type="GO" id="GO:0120147">
    <property type="term" value="F:formylglycine-generating oxidase activity"/>
    <property type="evidence" value="ECO:0007669"/>
    <property type="project" value="TreeGrafter"/>
</dbReference>
<evidence type="ECO:0000259" key="2">
    <source>
        <dbReference type="Pfam" id="PF03781"/>
    </source>
</evidence>
<dbReference type="HOGENOM" id="CLU_012431_4_0_0"/>
<dbReference type="InterPro" id="IPR042095">
    <property type="entry name" value="SUMF_sf"/>
</dbReference>
<evidence type="ECO:0000256" key="1">
    <source>
        <dbReference type="SAM" id="MobiDB-lite"/>
    </source>
</evidence>
<evidence type="ECO:0000313" key="4">
    <source>
        <dbReference type="Proteomes" id="UP000006860"/>
    </source>
</evidence>
<accession>F0SK17</accession>
<dbReference type="SUPFAM" id="SSF56436">
    <property type="entry name" value="C-type lectin-like"/>
    <property type="match status" value="1"/>
</dbReference>
<name>F0SK17_RUBBR</name>
<dbReference type="AlphaFoldDB" id="F0SK17"/>
<dbReference type="eggNOG" id="COG1262">
    <property type="taxonomic scope" value="Bacteria"/>
</dbReference>
<feature type="domain" description="Sulfatase-modifying factor enzyme-like" evidence="2">
    <location>
        <begin position="70"/>
        <end position="382"/>
    </location>
</feature>
<dbReference type="PANTHER" id="PTHR23150">
    <property type="entry name" value="SULFATASE MODIFYING FACTOR 1, 2"/>
    <property type="match status" value="1"/>
</dbReference>
<dbReference type="InterPro" id="IPR051043">
    <property type="entry name" value="Sulfatase_Mod_Factor_Kinase"/>
</dbReference>
<sequence>MKSWLPLAAFLSCGAVLLAVVIGPESLFSHRESPKATTPVAENTAHNKAAETPEEDTSLPITKEPGPTPDGMVWIPGGTFEMGTDPISSPKNPDKVKQDEIPKHEVTVDGFWMDVAEVTNAEFAKFVDETGYVTFAEIPPKREDFIGMVPDISLIPEENLVAGSLIFNPDFDRENFRDDVQNWEYQAWKYQPGADWRHPTGPDSSIEGLDDHPVVNVVYRDCVAYCKWAGKRLPTEAEWEYAAHGGKDVKYPWGNEFLPDGEYMCNYWQGTFPTDRQNLDGFLDTAPVKSYPPNGYGLYDMAGNVWEWVNDYYRPDYYRRSPKRNPQGPDNSFDPNEPGIEKRVTRGGSFLCNTNNCTGYRCAARMRSDVTSPSYHTGFRCVIDSQMAAARKAK</sequence>
<protein>
    <submittedName>
        <fullName evidence="3">Sulphatase-modifying factor protein</fullName>
    </submittedName>
</protein>
<organism evidence="3 4">
    <name type="scientific">Rubinisphaera brasiliensis (strain ATCC 49424 / DSM 5305 / JCM 21570 / IAM 15109 / NBRC 103401 / IFAM 1448)</name>
    <name type="common">Planctomyces brasiliensis</name>
    <dbReference type="NCBI Taxonomy" id="756272"/>
    <lineage>
        <taxon>Bacteria</taxon>
        <taxon>Pseudomonadati</taxon>
        <taxon>Planctomycetota</taxon>
        <taxon>Planctomycetia</taxon>
        <taxon>Planctomycetales</taxon>
        <taxon>Planctomycetaceae</taxon>
        <taxon>Rubinisphaera</taxon>
    </lineage>
</organism>
<dbReference type="Pfam" id="PF03781">
    <property type="entry name" value="FGE-sulfatase"/>
    <property type="match status" value="1"/>
</dbReference>
<dbReference type="InterPro" id="IPR016187">
    <property type="entry name" value="CTDL_fold"/>
</dbReference>
<feature type="region of interest" description="Disordered" evidence="1">
    <location>
        <begin position="29"/>
        <end position="69"/>
    </location>
</feature>
<dbReference type="EMBL" id="CP002546">
    <property type="protein sequence ID" value="ADY59744.1"/>
    <property type="molecule type" value="Genomic_DNA"/>
</dbReference>
<dbReference type="KEGG" id="pbs:Plabr_2141"/>
<reference evidence="4" key="1">
    <citation type="submission" date="2011-02" db="EMBL/GenBank/DDBJ databases">
        <title>The complete genome of Planctomyces brasiliensis DSM 5305.</title>
        <authorList>
            <person name="Lucas S."/>
            <person name="Copeland A."/>
            <person name="Lapidus A."/>
            <person name="Bruce D."/>
            <person name="Goodwin L."/>
            <person name="Pitluck S."/>
            <person name="Kyrpides N."/>
            <person name="Mavromatis K."/>
            <person name="Pagani I."/>
            <person name="Ivanova N."/>
            <person name="Ovchinnikova G."/>
            <person name="Lu M."/>
            <person name="Detter J.C."/>
            <person name="Han C."/>
            <person name="Land M."/>
            <person name="Hauser L."/>
            <person name="Markowitz V."/>
            <person name="Cheng J.-F."/>
            <person name="Hugenholtz P."/>
            <person name="Woyke T."/>
            <person name="Wu D."/>
            <person name="Tindall B."/>
            <person name="Pomrenke H.G."/>
            <person name="Brambilla E."/>
            <person name="Klenk H.-P."/>
            <person name="Eisen J.A."/>
        </authorList>
    </citation>
    <scope>NUCLEOTIDE SEQUENCE [LARGE SCALE GENOMIC DNA]</scope>
    <source>
        <strain evidence="4">ATCC 49424 / DSM 5305 / JCM 21570 / NBRC 103401 / IFAM 1448</strain>
    </source>
</reference>
<dbReference type="Proteomes" id="UP000006860">
    <property type="component" value="Chromosome"/>
</dbReference>
<evidence type="ECO:0000313" key="3">
    <source>
        <dbReference type="EMBL" id="ADY59744.1"/>
    </source>
</evidence>
<proteinExistence type="predicted"/>
<keyword evidence="4" id="KW-1185">Reference proteome</keyword>